<evidence type="ECO:0000256" key="4">
    <source>
        <dbReference type="ARBA" id="ARBA00022801"/>
    </source>
</evidence>
<feature type="domain" description="LD-carboxypeptidase C-terminal" evidence="7">
    <location>
        <begin position="165"/>
        <end position="275"/>
    </location>
</feature>
<evidence type="ECO:0000313" key="9">
    <source>
        <dbReference type="Proteomes" id="UP001500393"/>
    </source>
</evidence>
<dbReference type="InterPro" id="IPR040921">
    <property type="entry name" value="Peptidase_S66C"/>
</dbReference>
<dbReference type="Pfam" id="PF02016">
    <property type="entry name" value="Peptidase_S66"/>
    <property type="match status" value="1"/>
</dbReference>
<reference evidence="9" key="1">
    <citation type="journal article" date="2019" name="Int. J. Syst. Evol. Microbiol.">
        <title>The Global Catalogue of Microorganisms (GCM) 10K type strain sequencing project: providing services to taxonomists for standard genome sequencing and annotation.</title>
        <authorList>
            <consortium name="The Broad Institute Genomics Platform"/>
            <consortium name="The Broad Institute Genome Sequencing Center for Infectious Disease"/>
            <person name="Wu L."/>
            <person name="Ma J."/>
        </authorList>
    </citation>
    <scope>NUCLEOTIDE SEQUENCE [LARGE SCALE GENOMIC DNA]</scope>
    <source>
        <strain evidence="9">JCM 14969</strain>
    </source>
</reference>
<dbReference type="InterPro" id="IPR027461">
    <property type="entry name" value="Carboxypeptidase_A_C_sf"/>
</dbReference>
<gene>
    <name evidence="8" type="ORF">GCM10009789_83820</name>
</gene>
<feature type="domain" description="LD-carboxypeptidase N-terminal" evidence="6">
    <location>
        <begin position="2"/>
        <end position="118"/>
    </location>
</feature>
<dbReference type="Gene3D" id="3.50.30.60">
    <property type="entry name" value="LD-carboxypeptidase A C-terminal domain-like"/>
    <property type="match status" value="1"/>
</dbReference>
<protein>
    <submittedName>
        <fullName evidence="8">LD-carboxypeptidase</fullName>
    </submittedName>
</protein>
<dbReference type="CDD" id="cd07025">
    <property type="entry name" value="Peptidase_S66"/>
    <property type="match status" value="1"/>
</dbReference>
<keyword evidence="2" id="KW-0121">Carboxypeptidase</keyword>
<dbReference type="EMBL" id="BAAAOS010000067">
    <property type="protein sequence ID" value="GAA1617053.1"/>
    <property type="molecule type" value="Genomic_DNA"/>
</dbReference>
<evidence type="ECO:0000256" key="5">
    <source>
        <dbReference type="ARBA" id="ARBA00022825"/>
    </source>
</evidence>
<dbReference type="InterPro" id="IPR029062">
    <property type="entry name" value="Class_I_gatase-like"/>
</dbReference>
<dbReference type="SUPFAM" id="SSF141986">
    <property type="entry name" value="LD-carboxypeptidase A C-terminal domain-like"/>
    <property type="match status" value="1"/>
</dbReference>
<evidence type="ECO:0000259" key="7">
    <source>
        <dbReference type="Pfam" id="PF17676"/>
    </source>
</evidence>
<evidence type="ECO:0000256" key="1">
    <source>
        <dbReference type="ARBA" id="ARBA00010233"/>
    </source>
</evidence>
<dbReference type="Pfam" id="PF17676">
    <property type="entry name" value="Peptidase_S66C"/>
    <property type="match status" value="1"/>
</dbReference>
<keyword evidence="4" id="KW-0378">Hydrolase</keyword>
<dbReference type="PANTHER" id="PTHR30237:SF2">
    <property type="entry name" value="MUREIN TETRAPEPTIDE CARBOXYPEPTIDASE"/>
    <property type="match status" value="1"/>
</dbReference>
<sequence length="290" mass="31217">MAVVAPAGPLDAERLEWGTKYLRDWGIEVEVMPSALARHERLPYLAGEDRVRAAEFRAAWLDSSYQAVFAGRGGYGVQRLLQHLDLDELAPIDKILVGFSDLTALHEAFNARGLVTVHSPMAATVGQLRTQESHDRLRDLLFEPESVTDLLAPVGARTVVPGTAEGRLLGGNLALLAASLGTPTLARPKGIIVLEDVSEDGYRVDRLLTQLLRSGWFDQVTGLVIGDFSESEDLGLVGDVVRERLEPLGLPMVEGAAVGHEDLNLALPLGLPVRLDATAATLTPLLTPLS</sequence>
<comment type="similarity">
    <text evidence="1">Belongs to the peptidase S66 family.</text>
</comment>
<dbReference type="PIRSF" id="PIRSF028757">
    <property type="entry name" value="LD-carboxypeptidase"/>
    <property type="match status" value="1"/>
</dbReference>
<comment type="caution">
    <text evidence="8">The sequence shown here is derived from an EMBL/GenBank/DDBJ whole genome shotgun (WGS) entry which is preliminary data.</text>
</comment>
<organism evidence="8 9">
    <name type="scientific">Kribbella sancticallisti</name>
    <dbReference type="NCBI Taxonomy" id="460087"/>
    <lineage>
        <taxon>Bacteria</taxon>
        <taxon>Bacillati</taxon>
        <taxon>Actinomycetota</taxon>
        <taxon>Actinomycetes</taxon>
        <taxon>Propionibacteriales</taxon>
        <taxon>Kribbellaceae</taxon>
        <taxon>Kribbella</taxon>
    </lineage>
</organism>
<evidence type="ECO:0000313" key="8">
    <source>
        <dbReference type="EMBL" id="GAA1617053.1"/>
    </source>
</evidence>
<dbReference type="PANTHER" id="PTHR30237">
    <property type="entry name" value="MURAMOYLTETRAPEPTIDE CARBOXYPEPTIDASE"/>
    <property type="match status" value="1"/>
</dbReference>
<dbReference type="Proteomes" id="UP001500393">
    <property type="component" value="Unassembled WGS sequence"/>
</dbReference>
<dbReference type="InterPro" id="IPR027478">
    <property type="entry name" value="LdcA_N"/>
</dbReference>
<evidence type="ECO:0000256" key="3">
    <source>
        <dbReference type="ARBA" id="ARBA00022670"/>
    </source>
</evidence>
<evidence type="ECO:0000256" key="2">
    <source>
        <dbReference type="ARBA" id="ARBA00022645"/>
    </source>
</evidence>
<proteinExistence type="inferred from homology"/>
<dbReference type="SUPFAM" id="SSF52317">
    <property type="entry name" value="Class I glutamine amidotransferase-like"/>
    <property type="match status" value="1"/>
</dbReference>
<dbReference type="InterPro" id="IPR040449">
    <property type="entry name" value="Peptidase_S66_N"/>
</dbReference>
<keyword evidence="9" id="KW-1185">Reference proteome</keyword>
<dbReference type="Gene3D" id="3.40.50.10740">
    <property type="entry name" value="Class I glutamine amidotransferase-like"/>
    <property type="match status" value="1"/>
</dbReference>
<name>A0ABP4QTV2_9ACTN</name>
<evidence type="ECO:0000259" key="6">
    <source>
        <dbReference type="Pfam" id="PF02016"/>
    </source>
</evidence>
<keyword evidence="3" id="KW-0645">Protease</keyword>
<accession>A0ABP4QTV2</accession>
<keyword evidence="5" id="KW-0720">Serine protease</keyword>
<dbReference type="InterPro" id="IPR003507">
    <property type="entry name" value="S66_fam"/>
</dbReference>